<dbReference type="Proteomes" id="UP000195402">
    <property type="component" value="Unassembled WGS sequence"/>
</dbReference>
<dbReference type="SUPFAM" id="SSF49764">
    <property type="entry name" value="HSP20-like chaperones"/>
    <property type="match status" value="1"/>
</dbReference>
<name>A0A200PTB3_MACCD</name>
<feature type="domain" description="SHSP" evidence="2">
    <location>
        <begin position="67"/>
        <end position="104"/>
    </location>
</feature>
<dbReference type="STRING" id="56857.A0A200PTB3"/>
<evidence type="ECO:0000256" key="1">
    <source>
        <dbReference type="ARBA" id="ARBA00023016"/>
    </source>
</evidence>
<dbReference type="InterPro" id="IPR031107">
    <property type="entry name" value="Small_HSP"/>
</dbReference>
<accession>A0A200PTB3</accession>
<gene>
    <name evidence="3" type="ORF">BVC80_507g8</name>
</gene>
<dbReference type="InterPro" id="IPR002068">
    <property type="entry name" value="A-crystallin/Hsp20_dom"/>
</dbReference>
<reference evidence="3 4" key="1">
    <citation type="journal article" date="2017" name="Mol. Plant">
        <title>The Genome of Medicinal Plant Macleaya cordata Provides New Insights into Benzylisoquinoline Alkaloids Metabolism.</title>
        <authorList>
            <person name="Liu X."/>
            <person name="Liu Y."/>
            <person name="Huang P."/>
            <person name="Ma Y."/>
            <person name="Qing Z."/>
            <person name="Tang Q."/>
            <person name="Cao H."/>
            <person name="Cheng P."/>
            <person name="Zheng Y."/>
            <person name="Yuan Z."/>
            <person name="Zhou Y."/>
            <person name="Liu J."/>
            <person name="Tang Z."/>
            <person name="Zhuo Y."/>
            <person name="Zhang Y."/>
            <person name="Yu L."/>
            <person name="Huang J."/>
            <person name="Yang P."/>
            <person name="Peng Q."/>
            <person name="Zhang J."/>
            <person name="Jiang W."/>
            <person name="Zhang Z."/>
            <person name="Lin K."/>
            <person name="Ro D.K."/>
            <person name="Chen X."/>
            <person name="Xiong X."/>
            <person name="Shang Y."/>
            <person name="Huang S."/>
            <person name="Zeng J."/>
        </authorList>
    </citation>
    <scope>NUCLEOTIDE SEQUENCE [LARGE SCALE GENOMIC DNA]</scope>
    <source>
        <strain evidence="4">cv. BLH2017</strain>
        <tissue evidence="3">Root</tissue>
    </source>
</reference>
<proteinExistence type="predicted"/>
<dbReference type="InterPro" id="IPR008978">
    <property type="entry name" value="HSP20-like_chaperone"/>
</dbReference>
<dbReference type="Pfam" id="PF00011">
    <property type="entry name" value="HSP20"/>
    <property type="match status" value="1"/>
</dbReference>
<evidence type="ECO:0000313" key="4">
    <source>
        <dbReference type="Proteomes" id="UP000195402"/>
    </source>
</evidence>
<evidence type="ECO:0000313" key="3">
    <source>
        <dbReference type="EMBL" id="OVA01461.1"/>
    </source>
</evidence>
<sequence length="110" mass="12625">MGFWFYRKNLNLHGGNRGELKVLKASTPVDITEYPYFYEYIIEMTGLKSEEINVQLFEENEQNVLVISGNSNIDEISAVYQDGLLTVTVLKLQPPSEQKKQRIILVENGN</sequence>
<dbReference type="CDD" id="cd06464">
    <property type="entry name" value="ACD_sHsps-like"/>
    <property type="match status" value="1"/>
</dbReference>
<dbReference type="Gene3D" id="2.60.40.790">
    <property type="match status" value="1"/>
</dbReference>
<dbReference type="EMBL" id="MVGT01004080">
    <property type="protein sequence ID" value="OVA01461.1"/>
    <property type="molecule type" value="Genomic_DNA"/>
</dbReference>
<organism evidence="3 4">
    <name type="scientific">Macleaya cordata</name>
    <name type="common">Five-seeded plume-poppy</name>
    <name type="synonym">Bocconia cordata</name>
    <dbReference type="NCBI Taxonomy" id="56857"/>
    <lineage>
        <taxon>Eukaryota</taxon>
        <taxon>Viridiplantae</taxon>
        <taxon>Streptophyta</taxon>
        <taxon>Embryophyta</taxon>
        <taxon>Tracheophyta</taxon>
        <taxon>Spermatophyta</taxon>
        <taxon>Magnoliopsida</taxon>
        <taxon>Ranunculales</taxon>
        <taxon>Papaveraceae</taxon>
        <taxon>Papaveroideae</taxon>
        <taxon>Macleaya</taxon>
    </lineage>
</organism>
<dbReference type="InParanoid" id="A0A200PTB3"/>
<protein>
    <submittedName>
        <fullName evidence="3">Alpha crystallin/Hsp20 domain</fullName>
    </submittedName>
</protein>
<dbReference type="PANTHER" id="PTHR11527">
    <property type="entry name" value="HEAT-SHOCK PROTEIN 20 FAMILY MEMBER"/>
    <property type="match status" value="1"/>
</dbReference>
<dbReference type="AlphaFoldDB" id="A0A200PTB3"/>
<dbReference type="OrthoDB" id="1903902at2759"/>
<keyword evidence="4" id="KW-1185">Reference proteome</keyword>
<keyword evidence="1" id="KW-0346">Stress response</keyword>
<evidence type="ECO:0000259" key="2">
    <source>
        <dbReference type="Pfam" id="PF00011"/>
    </source>
</evidence>
<comment type="caution">
    <text evidence="3">The sequence shown here is derived from an EMBL/GenBank/DDBJ whole genome shotgun (WGS) entry which is preliminary data.</text>
</comment>